<dbReference type="SUPFAM" id="SSF142764">
    <property type="entry name" value="YgbK-like"/>
    <property type="match status" value="1"/>
</dbReference>
<keyword evidence="3" id="KW-0547">Nucleotide-binding</keyword>
<evidence type="ECO:0000256" key="6">
    <source>
        <dbReference type="ARBA" id="ARBA00023277"/>
    </source>
</evidence>
<feature type="domain" description="Four-carbon acid sugar kinase N-terminal" evidence="8">
    <location>
        <begin position="3"/>
        <end position="231"/>
    </location>
</feature>
<dbReference type="InterPro" id="IPR031475">
    <property type="entry name" value="NBD_C"/>
</dbReference>
<evidence type="ECO:0000256" key="5">
    <source>
        <dbReference type="ARBA" id="ARBA00022840"/>
    </source>
</evidence>
<feature type="region of interest" description="Disordered" evidence="7">
    <location>
        <begin position="485"/>
        <end position="533"/>
    </location>
</feature>
<dbReference type="Pfam" id="PF17042">
    <property type="entry name" value="NBD_C"/>
    <property type="match status" value="1"/>
</dbReference>
<evidence type="ECO:0000259" key="9">
    <source>
        <dbReference type="Pfam" id="PF17042"/>
    </source>
</evidence>
<dbReference type="HOGENOM" id="CLU_029424_0_1_9"/>
<feature type="compositionally biased region" description="Low complexity" evidence="7">
    <location>
        <begin position="509"/>
        <end position="519"/>
    </location>
</feature>
<organism evidence="10 11">
    <name type="scientific">Thermaerobacter subterraneus DSM 13965</name>
    <dbReference type="NCBI Taxonomy" id="867903"/>
    <lineage>
        <taxon>Bacteria</taxon>
        <taxon>Bacillati</taxon>
        <taxon>Bacillota</taxon>
        <taxon>Clostridia</taxon>
        <taxon>Eubacteriales</taxon>
        <taxon>Clostridiales Family XVII. Incertae Sedis</taxon>
        <taxon>Thermaerobacter</taxon>
    </lineage>
</organism>
<feature type="compositionally biased region" description="Basic and acidic residues" evidence="7">
    <location>
        <begin position="242"/>
        <end position="252"/>
    </location>
</feature>
<keyword evidence="5" id="KW-0067">ATP-binding</keyword>
<dbReference type="InterPro" id="IPR037051">
    <property type="entry name" value="4-carb_acid_sugar_kinase_N_sf"/>
</dbReference>
<dbReference type="Proteomes" id="UP000005710">
    <property type="component" value="Unassembled WGS sequence"/>
</dbReference>
<dbReference type="EMBL" id="AENY02000002">
    <property type="protein sequence ID" value="EKP95127.1"/>
    <property type="molecule type" value="Genomic_DNA"/>
</dbReference>
<accession>K6PQB4</accession>
<reference evidence="10" key="2">
    <citation type="submission" date="2012-10" db="EMBL/GenBank/DDBJ databases">
        <title>Improved high-quality draft of Thermaerobacter subterraneus C21, DSM 13965.</title>
        <authorList>
            <consortium name="DOE Joint Genome Institute"/>
            <person name="Eisen J."/>
            <person name="Huntemann M."/>
            <person name="Wei C.-L."/>
            <person name="Han J."/>
            <person name="Detter J.C."/>
            <person name="Han C."/>
            <person name="Tapia R."/>
            <person name="Chen A."/>
            <person name="Kyrpides N."/>
            <person name="Mavromatis K."/>
            <person name="Markowitz V."/>
            <person name="Szeto E."/>
            <person name="Ivanova N."/>
            <person name="Mikhailova N."/>
            <person name="Ovchinnikova G."/>
            <person name="Pagani I."/>
            <person name="Pati A."/>
            <person name="Goodwin L."/>
            <person name="Nordberg H.P."/>
            <person name="Cantor M.N."/>
            <person name="Hua S.X."/>
            <person name="Woyke T."/>
            <person name="Eisen J."/>
            <person name="Klenk H.-P."/>
        </authorList>
    </citation>
    <scope>NUCLEOTIDE SEQUENCE [LARGE SCALE GENOMIC DNA]</scope>
    <source>
        <strain evidence="10">DSM 13965</strain>
    </source>
</reference>
<feature type="domain" description="Four-carbon acid sugar kinase nucleotide binding" evidence="9">
    <location>
        <begin position="293"/>
        <end position="473"/>
    </location>
</feature>
<dbReference type="GO" id="GO:0005524">
    <property type="term" value="F:ATP binding"/>
    <property type="evidence" value="ECO:0007669"/>
    <property type="project" value="UniProtKB-KW"/>
</dbReference>
<name>K6PQB4_9FIRM</name>
<dbReference type="InterPro" id="IPR010737">
    <property type="entry name" value="4-carb_acid_sugar_kinase_N"/>
</dbReference>
<reference evidence="10" key="1">
    <citation type="submission" date="2010-10" db="EMBL/GenBank/DDBJ databases">
        <authorList>
            <consortium name="US DOE Joint Genome Institute (JGI-PGF)"/>
            <person name="Lucas S."/>
            <person name="Copeland A."/>
            <person name="Lapidus A."/>
            <person name="Bruce D."/>
            <person name="Goodwin L."/>
            <person name="Pitluck S."/>
            <person name="Kyrpides N."/>
            <person name="Mavromatis K."/>
            <person name="Detter J.C."/>
            <person name="Han C."/>
            <person name="Land M."/>
            <person name="Hauser L."/>
            <person name="Markowitz V."/>
            <person name="Cheng J.-F."/>
            <person name="Hugenholtz P."/>
            <person name="Woyke T."/>
            <person name="Wu D."/>
            <person name="Pukall R."/>
            <person name="Wahrenburg C."/>
            <person name="Brambilla E."/>
            <person name="Klenk H.-P."/>
            <person name="Eisen J.A."/>
        </authorList>
    </citation>
    <scope>NUCLEOTIDE SEQUENCE [LARGE SCALE GENOMIC DNA]</scope>
    <source>
        <strain evidence="10">DSM 13965</strain>
    </source>
</reference>
<comment type="caution">
    <text evidence="10">The sequence shown here is derived from an EMBL/GenBank/DDBJ whole genome shotgun (WGS) entry which is preliminary data.</text>
</comment>
<gene>
    <name evidence="10" type="ORF">ThesuDRAFT_00856</name>
</gene>
<protein>
    <recommendedName>
        <fullName evidence="12">Type III effector Hrp-dependent outer protein</fullName>
    </recommendedName>
</protein>
<dbReference type="Pfam" id="PF07005">
    <property type="entry name" value="SBD_N"/>
    <property type="match status" value="1"/>
</dbReference>
<feature type="region of interest" description="Disordered" evidence="7">
    <location>
        <begin position="242"/>
        <end position="286"/>
    </location>
</feature>
<keyword evidence="2" id="KW-0808">Transferase</keyword>
<evidence type="ECO:0000313" key="11">
    <source>
        <dbReference type="Proteomes" id="UP000005710"/>
    </source>
</evidence>
<proteinExistence type="inferred from homology"/>
<keyword evidence="11" id="KW-1185">Reference proteome</keyword>
<dbReference type="AlphaFoldDB" id="K6PQB4"/>
<feature type="compositionally biased region" description="Low complexity" evidence="7">
    <location>
        <begin position="371"/>
        <end position="380"/>
    </location>
</feature>
<feature type="compositionally biased region" description="Low complexity" evidence="7">
    <location>
        <begin position="253"/>
        <end position="284"/>
    </location>
</feature>
<dbReference type="GO" id="GO:0016301">
    <property type="term" value="F:kinase activity"/>
    <property type="evidence" value="ECO:0007669"/>
    <property type="project" value="UniProtKB-KW"/>
</dbReference>
<evidence type="ECO:0008006" key="12">
    <source>
        <dbReference type="Google" id="ProtNLM"/>
    </source>
</evidence>
<evidence type="ECO:0000256" key="4">
    <source>
        <dbReference type="ARBA" id="ARBA00022777"/>
    </source>
</evidence>
<evidence type="ECO:0000256" key="1">
    <source>
        <dbReference type="ARBA" id="ARBA00005715"/>
    </source>
</evidence>
<dbReference type="Gene3D" id="3.40.980.20">
    <property type="entry name" value="Four-carbon acid sugar kinase, nucleotide binding domain"/>
    <property type="match status" value="1"/>
</dbReference>
<feature type="region of interest" description="Disordered" evidence="7">
    <location>
        <begin position="358"/>
        <end position="382"/>
    </location>
</feature>
<evidence type="ECO:0000256" key="7">
    <source>
        <dbReference type="SAM" id="MobiDB-lite"/>
    </source>
</evidence>
<evidence type="ECO:0000313" key="10">
    <source>
        <dbReference type="EMBL" id="EKP95127.1"/>
    </source>
</evidence>
<dbReference type="RefSeq" id="WP_006903131.1">
    <property type="nucleotide sequence ID" value="NZ_JH976535.1"/>
</dbReference>
<evidence type="ECO:0000256" key="2">
    <source>
        <dbReference type="ARBA" id="ARBA00022679"/>
    </source>
</evidence>
<dbReference type="OrthoDB" id="9778478at2"/>
<evidence type="ECO:0000259" key="8">
    <source>
        <dbReference type="Pfam" id="PF07005"/>
    </source>
</evidence>
<evidence type="ECO:0000256" key="3">
    <source>
        <dbReference type="ARBA" id="ARBA00022741"/>
    </source>
</evidence>
<feature type="compositionally biased region" description="Pro residues" evidence="7">
    <location>
        <begin position="495"/>
        <end position="507"/>
    </location>
</feature>
<comment type="similarity">
    <text evidence="1">Belongs to the four-carbon acid sugar kinase family.</text>
</comment>
<dbReference type="Gene3D" id="3.40.50.10840">
    <property type="entry name" value="Putative sugar-binding, N-terminal domain"/>
    <property type="match status" value="1"/>
</dbReference>
<dbReference type="eggNOG" id="COG3395">
    <property type="taxonomic scope" value="Bacteria"/>
</dbReference>
<sequence length="533" mass="53096">MFGLVADDVTGANATAARVAARAGVAGRVVLDPLPLAGPTAGLAPAGAALVVLPTHSRAVEPAVARRRVRAAFQALRSAGCRFFGKRIDSTLRGNLGAELAGSLEALPGHLAVVVAAFPASGRATVGGRLQVNGVPLLATEAARDPLTPVTDDHVARLLAAQSGLPAAYLPPDGEGYDHRLPERLRELHRAGTRVVVLDAARDEDIETLAALVARAPIPVLAVDPGPFFAAWVAHRLGERPSEGAAGADRHGGPATPASAAASPAASPAAGRPGGPASPASPGAAGAGAGPWLVVAGSLTDLTQRQLAAVTRRWPVPRLHAALPQLLADPVAAAQTLLPQVEAALARWGVAVVETDRSAATTRPTRPPAGSPAAAARNAGRSGGAIPEGLARQVARQLGTLAATLVERLPALAGLVLTGGDTAAAVAAALGAGALQVTGELAPLVAAGSLEGGRRPGLAVITKGGLVGDEDLLVHLLEPRVRPLAEETAAATEGPGPPRGPGSPHPDPGGRSQAAAGARPPRPQTGTSPGRIP</sequence>
<keyword evidence="4" id="KW-0418">Kinase</keyword>
<keyword evidence="6" id="KW-0119">Carbohydrate metabolism</keyword>
<dbReference type="STRING" id="867903.ThesuDRAFT_00856"/>
<dbReference type="InterPro" id="IPR042213">
    <property type="entry name" value="NBD_C_sf"/>
</dbReference>